<reference evidence="9 10" key="2">
    <citation type="journal article" date="2022" name="Arch. Microbiol.">
        <title>Rhodococcus pseudokoreensis sp. nov. isolated from the rhizosphere of young M26 apple rootstocks.</title>
        <authorList>
            <person name="Kampfer P."/>
            <person name="Glaeser S.P."/>
            <person name="Blom J."/>
            <person name="Wolf J."/>
            <person name="Benning S."/>
            <person name="Schloter M."/>
            <person name="Neumann-Schaal M."/>
        </authorList>
    </citation>
    <scope>NUCLEOTIDE SEQUENCE [LARGE SCALE GENOMIC DNA]</scope>
    <source>
        <strain evidence="9 10">R79</strain>
    </source>
</reference>
<comment type="subcellular location">
    <subcellularLocation>
        <location evidence="1">Cell membrane</location>
        <topology evidence="1">Multi-pass membrane protein</topology>
    </subcellularLocation>
</comment>
<keyword evidence="7 8" id="KW-0472">Membrane</keyword>
<dbReference type="PANTHER" id="PTHR32196">
    <property type="entry name" value="ABC TRANSPORTER PERMEASE PROTEIN YPHD-RELATED-RELATED"/>
    <property type="match status" value="1"/>
</dbReference>
<evidence type="ECO:0000256" key="5">
    <source>
        <dbReference type="ARBA" id="ARBA00022692"/>
    </source>
</evidence>
<feature type="transmembrane region" description="Helical" evidence="8">
    <location>
        <begin position="105"/>
        <end position="126"/>
    </location>
</feature>
<sequence length="337" mass="34630">MTAALTERPRVSLRARIGSFDQAYLVLAITLVLVLVGGATTENFLTTGNLSTILNLSAAFGIMAVGQAIVVIGKGLDLSIAGIGLGCAQATLALMNQGWGQWEAVGAMILLAAFIGLVNGVIIAFVEVPALFVTLATGMLAIGGIGILILDQNVYSVPADSVLAELSGTAFWSVPRPVLIAAIIFLAAWLFITFTTPGRLIRAMGDNFATARSSGAPVRPLQVLTYVVSALLAALAGFVTVAIQGSIQTTSSSFDPILFTALTVVVIGGVSLSGGRGTVLGVLAGALFVGILNSLLVMHGLSTAVQDLIRGAVLLGAIGFDAWLHPRNDETDKSGEL</sequence>
<dbReference type="EMBL" id="CP070619">
    <property type="protein sequence ID" value="QSE92324.1"/>
    <property type="molecule type" value="Genomic_DNA"/>
</dbReference>
<proteinExistence type="predicted"/>
<keyword evidence="4" id="KW-0997">Cell inner membrane</keyword>
<protein>
    <submittedName>
        <fullName evidence="9">ABC transporter permease</fullName>
    </submittedName>
</protein>
<accession>A0A974W6S7</accession>
<feature type="transmembrane region" description="Helical" evidence="8">
    <location>
        <begin position="253"/>
        <end position="272"/>
    </location>
</feature>
<evidence type="ECO:0000313" key="9">
    <source>
        <dbReference type="EMBL" id="QSE92324.1"/>
    </source>
</evidence>
<organism evidence="9 10">
    <name type="scientific">Rhodococcus pseudokoreensis</name>
    <dbReference type="NCBI Taxonomy" id="2811421"/>
    <lineage>
        <taxon>Bacteria</taxon>
        <taxon>Bacillati</taxon>
        <taxon>Actinomycetota</taxon>
        <taxon>Actinomycetes</taxon>
        <taxon>Mycobacteriales</taxon>
        <taxon>Nocardiaceae</taxon>
        <taxon>Rhodococcus</taxon>
    </lineage>
</organism>
<dbReference type="RefSeq" id="WP_206008807.1">
    <property type="nucleotide sequence ID" value="NZ_CP070619.1"/>
</dbReference>
<evidence type="ECO:0000256" key="2">
    <source>
        <dbReference type="ARBA" id="ARBA00022448"/>
    </source>
</evidence>
<reference evidence="9 10" key="1">
    <citation type="journal article" date="2021" name="Microbiol. Resour. Announc.">
        <title>Complete Genome Sequences of Two Rhodococcus sp. Strains with Large and Linear Chromosomes, Isolated from Apple Rhizosphere.</title>
        <authorList>
            <person name="Benning S."/>
            <person name="Brugnone N."/>
            <person name="Siani R."/>
            <person name="Kublik S."/>
            <person name="Schloter M."/>
            <person name="Rad V."/>
        </authorList>
    </citation>
    <scope>NUCLEOTIDE SEQUENCE [LARGE SCALE GENOMIC DNA]</scope>
    <source>
        <strain evidence="9 10">R79</strain>
    </source>
</reference>
<keyword evidence="10" id="KW-1185">Reference proteome</keyword>
<evidence type="ECO:0000256" key="4">
    <source>
        <dbReference type="ARBA" id="ARBA00022519"/>
    </source>
</evidence>
<dbReference type="Pfam" id="PF02653">
    <property type="entry name" value="BPD_transp_2"/>
    <property type="match status" value="1"/>
</dbReference>
<keyword evidence="2" id="KW-0813">Transport</keyword>
<keyword evidence="5 8" id="KW-0812">Transmembrane</keyword>
<name>A0A974W6S7_9NOCA</name>
<dbReference type="CDD" id="cd06579">
    <property type="entry name" value="TM_PBP1_transp_AraH_like"/>
    <property type="match status" value="1"/>
</dbReference>
<feature type="transmembrane region" description="Helical" evidence="8">
    <location>
        <begin position="23"/>
        <end position="41"/>
    </location>
</feature>
<evidence type="ECO:0000256" key="3">
    <source>
        <dbReference type="ARBA" id="ARBA00022475"/>
    </source>
</evidence>
<evidence type="ECO:0000313" key="10">
    <source>
        <dbReference type="Proteomes" id="UP000662986"/>
    </source>
</evidence>
<keyword evidence="3" id="KW-1003">Cell membrane</keyword>
<feature type="transmembrane region" description="Helical" evidence="8">
    <location>
        <begin position="223"/>
        <end position="247"/>
    </location>
</feature>
<dbReference type="InterPro" id="IPR001851">
    <property type="entry name" value="ABC_transp_permease"/>
</dbReference>
<dbReference type="Proteomes" id="UP000662986">
    <property type="component" value="Chromosome"/>
</dbReference>
<feature type="transmembrane region" description="Helical" evidence="8">
    <location>
        <begin position="53"/>
        <end position="73"/>
    </location>
</feature>
<gene>
    <name evidence="9" type="ORF">JWS13_28725</name>
</gene>
<evidence type="ECO:0000256" key="7">
    <source>
        <dbReference type="ARBA" id="ARBA00023136"/>
    </source>
</evidence>
<feature type="transmembrane region" description="Helical" evidence="8">
    <location>
        <begin position="279"/>
        <end position="302"/>
    </location>
</feature>
<feature type="transmembrane region" description="Helical" evidence="8">
    <location>
        <begin position="170"/>
        <end position="192"/>
    </location>
</feature>
<evidence type="ECO:0000256" key="8">
    <source>
        <dbReference type="SAM" id="Phobius"/>
    </source>
</evidence>
<evidence type="ECO:0000256" key="6">
    <source>
        <dbReference type="ARBA" id="ARBA00022989"/>
    </source>
</evidence>
<dbReference type="PANTHER" id="PTHR32196:SF21">
    <property type="entry name" value="ABC TRANSPORTER PERMEASE PROTEIN YPHD-RELATED"/>
    <property type="match status" value="1"/>
</dbReference>
<keyword evidence="6 8" id="KW-1133">Transmembrane helix</keyword>
<feature type="transmembrane region" description="Helical" evidence="8">
    <location>
        <begin position="131"/>
        <end position="150"/>
    </location>
</feature>
<evidence type="ECO:0000256" key="1">
    <source>
        <dbReference type="ARBA" id="ARBA00004651"/>
    </source>
</evidence>
<feature type="transmembrane region" description="Helical" evidence="8">
    <location>
        <begin position="80"/>
        <end position="99"/>
    </location>
</feature>